<keyword evidence="3" id="KW-1185">Reference proteome</keyword>
<dbReference type="CDD" id="cd03788">
    <property type="entry name" value="GT20_TPS"/>
    <property type="match status" value="1"/>
</dbReference>
<dbReference type="InterPro" id="IPR001830">
    <property type="entry name" value="Glyco_trans_20"/>
</dbReference>
<dbReference type="EMBL" id="ML004454">
    <property type="protein sequence ID" value="RKP30650.1"/>
    <property type="molecule type" value="Genomic_DNA"/>
</dbReference>
<reference evidence="3" key="1">
    <citation type="journal article" date="2018" name="Nat. Microbiol.">
        <title>Leveraging single-cell genomics to expand the fungal tree of life.</title>
        <authorList>
            <person name="Ahrendt S.R."/>
            <person name="Quandt C.A."/>
            <person name="Ciobanu D."/>
            <person name="Clum A."/>
            <person name="Salamov A."/>
            <person name="Andreopoulos B."/>
            <person name="Cheng J.F."/>
            <person name="Woyke T."/>
            <person name="Pelin A."/>
            <person name="Henrissat B."/>
            <person name="Reynolds N.K."/>
            <person name="Benny G.L."/>
            <person name="Smith M.E."/>
            <person name="James T.Y."/>
            <person name="Grigoriev I.V."/>
        </authorList>
    </citation>
    <scope>NUCLEOTIDE SEQUENCE [LARGE SCALE GENOMIC DNA]</scope>
    <source>
        <strain evidence="3">Baker2002</strain>
    </source>
</reference>
<dbReference type="Proteomes" id="UP000268321">
    <property type="component" value="Unassembled WGS sequence"/>
</dbReference>
<name>A0A4P9ZFB9_9ASCO</name>
<feature type="region of interest" description="Disordered" evidence="1">
    <location>
        <begin position="1"/>
        <end position="40"/>
    </location>
</feature>
<dbReference type="AlphaFoldDB" id="A0A4P9ZFB9"/>
<dbReference type="Pfam" id="PF00982">
    <property type="entry name" value="Glyco_transf_20"/>
    <property type="match status" value="1"/>
</dbReference>
<dbReference type="PANTHER" id="PTHR10788">
    <property type="entry name" value="TREHALOSE-6-PHOSPHATE SYNTHASE"/>
    <property type="match status" value="1"/>
</dbReference>
<dbReference type="InterPro" id="IPR003337">
    <property type="entry name" value="Trehalose_PPase"/>
</dbReference>
<dbReference type="PANTHER" id="PTHR10788:SF15">
    <property type="entry name" value="TREHALOSE SYNTHASE COMPLEX REGULATORY SUBUNIT TPS3-RELATED"/>
    <property type="match status" value="1"/>
</dbReference>
<dbReference type="SUPFAM" id="SSF53756">
    <property type="entry name" value="UDP-Glycosyltransferase/glycogen phosphorylase"/>
    <property type="match status" value="1"/>
</dbReference>
<evidence type="ECO:0000313" key="3">
    <source>
        <dbReference type="Proteomes" id="UP000268321"/>
    </source>
</evidence>
<evidence type="ECO:0000313" key="2">
    <source>
        <dbReference type="EMBL" id="RKP30650.1"/>
    </source>
</evidence>
<proteinExistence type="predicted"/>
<feature type="compositionally biased region" description="Polar residues" evidence="1">
    <location>
        <begin position="1"/>
        <end position="30"/>
    </location>
</feature>
<gene>
    <name evidence="2" type="ORF">METBISCDRAFT_15833</name>
</gene>
<dbReference type="OrthoDB" id="755951at2759"/>
<dbReference type="GO" id="GO:0005829">
    <property type="term" value="C:cytosol"/>
    <property type="evidence" value="ECO:0007669"/>
    <property type="project" value="TreeGrafter"/>
</dbReference>
<dbReference type="GO" id="GO:0003825">
    <property type="term" value="F:alpha,alpha-trehalose-phosphate synthase (UDP-forming) activity"/>
    <property type="evidence" value="ECO:0007669"/>
    <property type="project" value="TreeGrafter"/>
</dbReference>
<sequence>MRSGSDFPSSKGSLSGVNRQFLNVPSQKRGSSSAIYSEEEEFSEFSSARLRTSDLTREPFGVGSGVIDYDDCEDRQELAPFGGFLRSNLEESIFCREKIFSSAPWQIEKGEKGNSFLVNATDLATEKGKIVNQRWVGALSLPCDEIPEKVLTDISDKLKQDYACDAVFIDDQTIQGHYNSFCKQILWPTLHYQIPDDPKSKVYEEHLYNYYKKANQMIADKIVEVYRREKNDQKPDDPQNIIWIHDYHLFLVPAMVRKQCPDAKIGFFLHVSFPSSEVFRCLAQRTSLLKGVLGADCVSFQVDEYVRHFLQTCSRLLLADSNDFGLVYNGEFTKVNTIPMGIDVPSLQNIIASPDVQEWQNMIKARWGNQHMIVSRDKLDKLRGIKQKFLAYEQYLRKNPEKVETTVMIQIFIGLQDDDDYETEVMEIISRINSLTQNISYTQPVVVLRHDIVFDQYIALLAEADAFIVSSMREGLNVTCHEFIVATKEKKAPLIISEFTGSSHLLHCEGNGALLVNPWDIADFSEKIENAMKMTQKEKDPRWEECFKVVETHNSISWVEECIASIDEVWHFNQDKCSVAFKPFTAEIFANFMEETHGKRLFIINVDDPSLNFDRHGGKSGKSALSLSRVGLILNNLLSNPENIVLFASIMNRVEMELLFNNVGKAGLIAEFGGYIKLPGQSHWISTFDDKQTNIWTQQVTQVFEAKAERLPGSKAVVDDCTVRLIANTALLNDPKRSSDVMGECIQYVNDAFGESEELHATIVDGLVVVHQKNLSTRSVQFLLSYYSSNISSDVLAQQFSIKRVESVSGTMFPNLIADSPPALLTRGSGSLTHFFYSGGLNPIDEGIYDISHTLQRDGVVKNTFTVAVKSGKSQNVSSADYSCMGQNELFGIIGQSSAPDSQS</sequence>
<evidence type="ECO:0000256" key="1">
    <source>
        <dbReference type="SAM" id="MobiDB-lite"/>
    </source>
</evidence>
<dbReference type="Pfam" id="PF02358">
    <property type="entry name" value="Trehalose_PPase"/>
    <property type="match status" value="1"/>
</dbReference>
<dbReference type="Gene3D" id="3.40.50.2000">
    <property type="entry name" value="Glycogen Phosphorylase B"/>
    <property type="match status" value="2"/>
</dbReference>
<dbReference type="GO" id="GO:0005992">
    <property type="term" value="P:trehalose biosynthetic process"/>
    <property type="evidence" value="ECO:0007669"/>
    <property type="project" value="InterPro"/>
</dbReference>
<dbReference type="GO" id="GO:0005946">
    <property type="term" value="C:alpha,alpha-trehalose-phosphate synthase complex (UDP-forming)"/>
    <property type="evidence" value="ECO:0007669"/>
    <property type="project" value="TreeGrafter"/>
</dbReference>
<accession>A0A4P9ZFB9</accession>
<dbReference type="GO" id="GO:0004805">
    <property type="term" value="F:trehalose-phosphatase activity"/>
    <property type="evidence" value="ECO:0007669"/>
    <property type="project" value="TreeGrafter"/>
</dbReference>
<protein>
    <submittedName>
        <fullName evidence="2">Uncharacterized protein</fullName>
    </submittedName>
</protein>
<organism evidence="2 3">
    <name type="scientific">Metschnikowia bicuspidata</name>
    <dbReference type="NCBI Taxonomy" id="27322"/>
    <lineage>
        <taxon>Eukaryota</taxon>
        <taxon>Fungi</taxon>
        <taxon>Dikarya</taxon>
        <taxon>Ascomycota</taxon>
        <taxon>Saccharomycotina</taxon>
        <taxon>Pichiomycetes</taxon>
        <taxon>Metschnikowiaceae</taxon>
        <taxon>Metschnikowia</taxon>
    </lineage>
</organism>